<name>A0A2W4RGP1_9GAMM</name>
<dbReference type="EMBL" id="QJPH01000195">
    <property type="protein sequence ID" value="PZN83002.1"/>
    <property type="molecule type" value="Genomic_DNA"/>
</dbReference>
<evidence type="ECO:0000313" key="2">
    <source>
        <dbReference type="Proteomes" id="UP000249396"/>
    </source>
</evidence>
<protein>
    <recommendedName>
        <fullName evidence="3">N-formylglutamate amidohydrolase</fullName>
    </recommendedName>
</protein>
<accession>A0A2W4RGP1</accession>
<organism evidence="1 2">
    <name type="scientific">Candidatus Methylumidiphilus alinenensis</name>
    <dbReference type="NCBI Taxonomy" id="2202197"/>
    <lineage>
        <taxon>Bacteria</taxon>
        <taxon>Pseudomonadati</taxon>
        <taxon>Pseudomonadota</taxon>
        <taxon>Gammaproteobacteria</taxon>
        <taxon>Methylococcales</taxon>
        <taxon>Candidatus Methylumidiphilus</taxon>
    </lineage>
</organism>
<sequence length="204" mass="23112">MQIEKTLSDTQKNLLLISGEINDVVIGVPHHAPLGVTNLPCKEHPDADENAGYLGYEIACLLNCNCIIACNYDVNPNGSEDTEYSKKILSWMPKFLIEIHGHGGKSAKFDIEISSGSEKNNNFSLKLAEYLRLKFSGLPLLKQYTISGDFKKIHFKATRSFTIQRNEWISYHIELPKSIRQSKEEYLLFCKYLAEAVKELLLLS</sequence>
<evidence type="ECO:0008006" key="3">
    <source>
        <dbReference type="Google" id="ProtNLM"/>
    </source>
</evidence>
<gene>
    <name evidence="1" type="ORF">DM484_05490</name>
</gene>
<evidence type="ECO:0000313" key="1">
    <source>
        <dbReference type="EMBL" id="PZN83002.1"/>
    </source>
</evidence>
<reference evidence="1 2" key="1">
    <citation type="journal article" date="2018" name="Aquat. Microb. Ecol.">
        <title>Gammaproteobacterial methanotrophs dominate.</title>
        <authorList>
            <person name="Rissanen A.J."/>
            <person name="Saarenheimo J."/>
            <person name="Tiirola M."/>
            <person name="Peura S."/>
            <person name="Aalto S.L."/>
            <person name="Karvinen A."/>
            <person name="Nykanen H."/>
        </authorList>
    </citation>
    <scope>NUCLEOTIDE SEQUENCE [LARGE SCALE GENOMIC DNA]</scope>
    <source>
        <strain evidence="1">AMbin10</strain>
    </source>
</reference>
<dbReference type="Proteomes" id="UP000249396">
    <property type="component" value="Unassembled WGS sequence"/>
</dbReference>
<comment type="caution">
    <text evidence="1">The sequence shown here is derived from an EMBL/GenBank/DDBJ whole genome shotgun (WGS) entry which is preliminary data.</text>
</comment>
<dbReference type="AlphaFoldDB" id="A0A2W4RGP1"/>
<proteinExistence type="predicted"/>